<dbReference type="EMBL" id="FZNV01000001">
    <property type="protein sequence ID" value="SNR27916.1"/>
    <property type="molecule type" value="Genomic_DNA"/>
</dbReference>
<evidence type="ECO:0000313" key="2">
    <source>
        <dbReference type="Proteomes" id="UP000198337"/>
    </source>
</evidence>
<evidence type="ECO:0000313" key="1">
    <source>
        <dbReference type="EMBL" id="SNR27916.1"/>
    </source>
</evidence>
<evidence type="ECO:0008006" key="3">
    <source>
        <dbReference type="Google" id="ProtNLM"/>
    </source>
</evidence>
<organism evidence="1 2">
    <name type="scientific">Maribacter sedimenticola</name>
    <dbReference type="NCBI Taxonomy" id="228956"/>
    <lineage>
        <taxon>Bacteria</taxon>
        <taxon>Pseudomonadati</taxon>
        <taxon>Bacteroidota</taxon>
        <taxon>Flavobacteriia</taxon>
        <taxon>Flavobacteriales</taxon>
        <taxon>Flavobacteriaceae</taxon>
        <taxon>Maribacter</taxon>
    </lineage>
</organism>
<accession>A0ABY1SD67</accession>
<reference evidence="1 2" key="1">
    <citation type="submission" date="2017-06" db="EMBL/GenBank/DDBJ databases">
        <authorList>
            <person name="Varghese N."/>
            <person name="Submissions S."/>
        </authorList>
    </citation>
    <scope>NUCLEOTIDE SEQUENCE [LARGE SCALE GENOMIC DNA]</scope>
    <source>
        <strain evidence="1 2">DSM 19840</strain>
    </source>
</reference>
<proteinExistence type="predicted"/>
<name>A0ABY1SD67_9FLAO</name>
<dbReference type="PROSITE" id="PS51257">
    <property type="entry name" value="PROKAR_LIPOPROTEIN"/>
    <property type="match status" value="1"/>
</dbReference>
<sequence length="175" mass="18831">MANPFKKKTIMKTYIRHILILVWAVSLCSCEQERLDPILTTAEGGGKLTTYTAYTIDAADPAGSNVYGRIVFWKNTLDQTLVQVSLYNTVPGLLHPALIMNGAAGSGAATMLALDNVSGNTGELDTSKFYVITDTTFYDNITAMDSHINIYLSTTDDTVVASGNLGINADPVESN</sequence>
<keyword evidence="2" id="KW-1185">Reference proteome</keyword>
<comment type="caution">
    <text evidence="1">The sequence shown here is derived from an EMBL/GenBank/DDBJ whole genome shotgun (WGS) entry which is preliminary data.</text>
</comment>
<dbReference type="Proteomes" id="UP000198337">
    <property type="component" value="Unassembled WGS sequence"/>
</dbReference>
<protein>
    <recommendedName>
        <fullName evidence="3">CHRD domain-containing protein</fullName>
    </recommendedName>
</protein>
<gene>
    <name evidence="1" type="ORF">SAMN04488009_0714</name>
</gene>